<reference evidence="2 5" key="1">
    <citation type="submission" date="2023-02" db="EMBL/GenBank/DDBJ databases">
        <title>Pathogen: clinical or host-associated sample.</title>
        <authorList>
            <person name="Hergert J."/>
            <person name="Casey R."/>
            <person name="Wagner J."/>
            <person name="Young E.L."/>
            <person name="Oakeson K.F."/>
        </authorList>
    </citation>
    <scope>NUCLEOTIDE SEQUENCE</scope>
    <source>
        <strain evidence="3 5">2022CK-00829</strain>
        <strain evidence="2">2022CK-00830</strain>
    </source>
</reference>
<organism evidence="2 4">
    <name type="scientific">Paenibacillus urinalis</name>
    <dbReference type="NCBI Taxonomy" id="521520"/>
    <lineage>
        <taxon>Bacteria</taxon>
        <taxon>Bacillati</taxon>
        <taxon>Bacillota</taxon>
        <taxon>Bacilli</taxon>
        <taxon>Bacillales</taxon>
        <taxon>Paenibacillaceae</taxon>
        <taxon>Paenibacillus</taxon>
    </lineage>
</organism>
<accession>A0AAX3N120</accession>
<name>A0AAX3N120_9BACL</name>
<dbReference type="InterPro" id="IPR011856">
    <property type="entry name" value="tRNA_endonuc-like_dom_sf"/>
</dbReference>
<evidence type="ECO:0000313" key="5">
    <source>
        <dbReference type="Proteomes" id="UP001221519"/>
    </source>
</evidence>
<dbReference type="GO" id="GO:0003677">
    <property type="term" value="F:DNA binding"/>
    <property type="evidence" value="ECO:0007669"/>
    <property type="project" value="InterPro"/>
</dbReference>
<dbReference type="GO" id="GO:0015666">
    <property type="term" value="F:restriction endodeoxyribonuclease activity"/>
    <property type="evidence" value="ECO:0007669"/>
    <property type="project" value="TreeGrafter"/>
</dbReference>
<dbReference type="InterPro" id="IPR011335">
    <property type="entry name" value="Restrct_endonuc-II-like"/>
</dbReference>
<keyword evidence="2" id="KW-0378">Hydrolase</keyword>
<dbReference type="EMBL" id="CP118101">
    <property type="protein sequence ID" value="WDH83450.1"/>
    <property type="molecule type" value="Genomic_DNA"/>
</dbReference>
<dbReference type="PANTHER" id="PTHR30015">
    <property type="entry name" value="MRR RESTRICTION SYSTEM PROTEIN"/>
    <property type="match status" value="1"/>
</dbReference>
<gene>
    <name evidence="2" type="ORF">PUW23_04180</name>
    <name evidence="3" type="ORF">PUW25_03855</name>
</gene>
<keyword evidence="5" id="KW-1185">Reference proteome</keyword>
<dbReference type="Proteomes" id="UP001220962">
    <property type="component" value="Chromosome"/>
</dbReference>
<sequence>MFEQFAAEIMASVRGGSTYVTKGSGDYGVDIEEETDEGLYLGQVKCYNDQNPVSFDPIAIIHSQMVKQGAIGGYVVTTGKFTSNAYNYASGLNIELIDGNQLVELWLQHLDSKRERISRFEEVVVPGT</sequence>
<evidence type="ECO:0000313" key="4">
    <source>
        <dbReference type="Proteomes" id="UP001220962"/>
    </source>
</evidence>
<protein>
    <submittedName>
        <fullName evidence="2">Restriction endonuclease</fullName>
    </submittedName>
</protein>
<keyword evidence="2" id="KW-0255">Endonuclease</keyword>
<dbReference type="RefSeq" id="WP_238546436.1">
    <property type="nucleotide sequence ID" value="NZ_CP118101.1"/>
</dbReference>
<dbReference type="Proteomes" id="UP001221519">
    <property type="component" value="Chromosome"/>
</dbReference>
<proteinExistence type="predicted"/>
<dbReference type="InterPro" id="IPR007560">
    <property type="entry name" value="Restrct_endonuc_IV_Mrr"/>
</dbReference>
<keyword evidence="2" id="KW-0540">Nuclease</keyword>
<dbReference type="Pfam" id="PF04471">
    <property type="entry name" value="Mrr_cat"/>
    <property type="match status" value="1"/>
</dbReference>
<dbReference type="AlphaFoldDB" id="A0AAX3N120"/>
<dbReference type="PANTHER" id="PTHR30015:SF7">
    <property type="entry name" value="TYPE IV METHYL-DIRECTED RESTRICTION ENZYME ECOKMRR"/>
    <property type="match status" value="1"/>
</dbReference>
<dbReference type="InterPro" id="IPR052906">
    <property type="entry name" value="Type_IV_Methyl-Rstrct_Enzyme"/>
</dbReference>
<dbReference type="GO" id="GO:0009307">
    <property type="term" value="P:DNA restriction-modification system"/>
    <property type="evidence" value="ECO:0007669"/>
    <property type="project" value="InterPro"/>
</dbReference>
<evidence type="ECO:0000313" key="2">
    <source>
        <dbReference type="EMBL" id="WDH83450.1"/>
    </source>
</evidence>
<dbReference type="SUPFAM" id="SSF52980">
    <property type="entry name" value="Restriction endonuclease-like"/>
    <property type="match status" value="1"/>
</dbReference>
<feature type="domain" description="Restriction endonuclease type IV Mrr" evidence="1">
    <location>
        <begin position="2"/>
        <end position="105"/>
    </location>
</feature>
<dbReference type="Gene3D" id="3.40.1350.10">
    <property type="match status" value="1"/>
</dbReference>
<dbReference type="EMBL" id="CP118108">
    <property type="protein sequence ID" value="WDI03129.1"/>
    <property type="molecule type" value="Genomic_DNA"/>
</dbReference>
<evidence type="ECO:0000313" key="3">
    <source>
        <dbReference type="EMBL" id="WDI03129.1"/>
    </source>
</evidence>
<evidence type="ECO:0000259" key="1">
    <source>
        <dbReference type="Pfam" id="PF04471"/>
    </source>
</evidence>